<evidence type="ECO:0000313" key="2">
    <source>
        <dbReference type="EMBL" id="SLM22740.1"/>
    </source>
</evidence>
<dbReference type="Proteomes" id="UP000191133">
    <property type="component" value="Unassembled WGS sequence"/>
</dbReference>
<sequence>MTRMLSLGARIGAVLVALLLVGGCERAADRLKQEIAATQNPWPKSSALHDPADRMLRRLIVDERYLTRIKQAGSKDKAAVAGAQLALDGIGRLPRPMLERRAQLLAAMLRGMPVEKCALIARATTASDIAQVGRTLFNELEKRPSQDIDFWFEMSYQASLAELEQRPATPATEQQIAEATEALLASMADESTRARAMAVLPRMDTAPAADVCWASLMLLDAASSTVPEPHRGTLAWLMAQQ</sequence>
<gene>
    <name evidence="1" type="ORF">Q0S36_05740</name>
    <name evidence="2" type="ORF">SAMN04488690_0414</name>
</gene>
<organism evidence="2 3">
    <name type="scientific">Stenotrophomonas indicatrix</name>
    <dbReference type="NCBI Taxonomy" id="2045451"/>
    <lineage>
        <taxon>Bacteria</taxon>
        <taxon>Pseudomonadati</taxon>
        <taxon>Pseudomonadota</taxon>
        <taxon>Gammaproteobacteria</taxon>
        <taxon>Lysobacterales</taxon>
        <taxon>Lysobacteraceae</taxon>
        <taxon>Stenotrophomonas</taxon>
    </lineage>
</organism>
<reference evidence="3" key="1">
    <citation type="submission" date="2016-10" db="EMBL/GenBank/DDBJ databases">
        <authorList>
            <person name="Varghese N."/>
        </authorList>
    </citation>
    <scope>NUCLEOTIDE SEQUENCE [LARGE SCALE GENOMIC DNA]</scope>
    <source>
        <strain evidence="3">92MFCol6.1</strain>
    </source>
</reference>
<dbReference type="AlphaFoldDB" id="A0A1W1GTQ7"/>
<reference evidence="1" key="3">
    <citation type="submission" date="2023-07" db="EMBL/GenBank/DDBJ databases">
        <title>Stenotrophomonas isolates from soil.</title>
        <authorList>
            <person name="Sharma V."/>
            <person name="Zur-Pinska J."/>
            <person name="Hay A.G."/>
        </authorList>
    </citation>
    <scope>NUCLEOTIDE SEQUENCE</scope>
    <source>
        <strain evidence="1">C2</strain>
    </source>
</reference>
<dbReference type="Proteomes" id="UP001174315">
    <property type="component" value="Unassembled WGS sequence"/>
</dbReference>
<dbReference type="RefSeq" id="WP_133119351.1">
    <property type="nucleotide sequence ID" value="NZ_CBCSJV010000015.1"/>
</dbReference>
<dbReference type="EMBL" id="FWEU01000001">
    <property type="protein sequence ID" value="SLM22740.1"/>
    <property type="molecule type" value="Genomic_DNA"/>
</dbReference>
<dbReference type="EMBL" id="JAUKNN010000010">
    <property type="protein sequence ID" value="MDN8668819.1"/>
    <property type="molecule type" value="Genomic_DNA"/>
</dbReference>
<accession>A0A1W1GTQ7</accession>
<evidence type="ECO:0000313" key="4">
    <source>
        <dbReference type="Proteomes" id="UP001174315"/>
    </source>
</evidence>
<name>A0A1W1GTQ7_9GAMM</name>
<protein>
    <submittedName>
        <fullName evidence="2">Uncharacterized protein</fullName>
    </submittedName>
</protein>
<evidence type="ECO:0000313" key="1">
    <source>
        <dbReference type="EMBL" id="MDN8668819.1"/>
    </source>
</evidence>
<proteinExistence type="predicted"/>
<reference evidence="2" key="2">
    <citation type="submission" date="2016-10" db="EMBL/GenBank/DDBJ databases">
        <authorList>
            <person name="de Groot N.N."/>
        </authorList>
    </citation>
    <scope>NUCLEOTIDE SEQUENCE [LARGE SCALE GENOMIC DNA]</scope>
    <source>
        <strain evidence="2">92MFCol6.1</strain>
    </source>
</reference>
<dbReference type="PROSITE" id="PS51257">
    <property type="entry name" value="PROKAR_LIPOPROTEIN"/>
    <property type="match status" value="1"/>
</dbReference>
<evidence type="ECO:0000313" key="3">
    <source>
        <dbReference type="Proteomes" id="UP000191133"/>
    </source>
</evidence>
<keyword evidence="4" id="KW-1185">Reference proteome</keyword>